<accession>A0A348G052</accession>
<dbReference type="KEGG" id="blag:BLTE_16200"/>
<sequence>MRLPLAERRAEREHSLANDDGAHGRAGKDRQGLIFAQIQRATILVDRRIQKWGFRRELNGLVVVQQVEGRSPPTNLRFCQIALRLNISPLPNGGTSLGCLDVLVSVGCVRTHLNAPAIVSNFLKQRMSTPTRAVKGLI</sequence>
<protein>
    <submittedName>
        <fullName evidence="2">Uncharacterized protein</fullName>
    </submittedName>
</protein>
<dbReference type="Proteomes" id="UP000266934">
    <property type="component" value="Chromosome"/>
</dbReference>
<evidence type="ECO:0000313" key="3">
    <source>
        <dbReference type="Proteomes" id="UP000266934"/>
    </source>
</evidence>
<dbReference type="AlphaFoldDB" id="A0A348G052"/>
<evidence type="ECO:0000313" key="2">
    <source>
        <dbReference type="EMBL" id="BBF92935.1"/>
    </source>
</evidence>
<feature type="region of interest" description="Disordered" evidence="1">
    <location>
        <begin position="1"/>
        <end position="27"/>
    </location>
</feature>
<keyword evidence="3" id="KW-1185">Reference proteome</keyword>
<dbReference type="RefSeq" id="WP_126399161.1">
    <property type="nucleotide sequence ID" value="NZ_AP018907.1"/>
</dbReference>
<dbReference type="EMBL" id="AP018907">
    <property type="protein sequence ID" value="BBF92935.1"/>
    <property type="molecule type" value="Genomic_DNA"/>
</dbReference>
<evidence type="ECO:0000256" key="1">
    <source>
        <dbReference type="SAM" id="MobiDB-lite"/>
    </source>
</evidence>
<reference evidence="2 3" key="1">
    <citation type="submission" date="2018-08" db="EMBL/GenBank/DDBJ databases">
        <title>Complete genome sequencing of Blastochloris tepida GI.</title>
        <authorList>
            <person name="Tsukatani Y."/>
            <person name="Mori H."/>
        </authorList>
    </citation>
    <scope>NUCLEOTIDE SEQUENCE [LARGE SCALE GENOMIC DNA]</scope>
    <source>
        <strain evidence="2 3">GI</strain>
    </source>
</reference>
<gene>
    <name evidence="2" type="ORF">BLTE_16200</name>
</gene>
<organism evidence="2 3">
    <name type="scientific">Blastochloris tepida</name>
    <dbReference type="NCBI Taxonomy" id="2233851"/>
    <lineage>
        <taxon>Bacteria</taxon>
        <taxon>Pseudomonadati</taxon>
        <taxon>Pseudomonadota</taxon>
        <taxon>Alphaproteobacteria</taxon>
        <taxon>Hyphomicrobiales</taxon>
        <taxon>Blastochloridaceae</taxon>
        <taxon>Blastochloris</taxon>
    </lineage>
</organism>
<name>A0A348G052_9HYPH</name>
<proteinExistence type="predicted"/>